<sequence length="117" mass="12695">MEALTCCEECAYPGNPGVCVEGGACPCHDVEEDPVARISRVAARYDSGNGEAQALTAQALARLAQRQRHSGKTCDRCHEVKPLSAFGLNSRERDGLNRTCKPCRNAAERDRVNAHLL</sequence>
<evidence type="ECO:0008006" key="3">
    <source>
        <dbReference type="Google" id="ProtNLM"/>
    </source>
</evidence>
<gene>
    <name evidence="1" type="primary">67</name>
    <name evidence="1" type="ORF">SEA_BERRIE_67</name>
</gene>
<evidence type="ECO:0000313" key="2">
    <source>
        <dbReference type="Proteomes" id="UP001354061"/>
    </source>
</evidence>
<proteinExistence type="predicted"/>
<reference evidence="1 2" key="1">
    <citation type="submission" date="2024-01" db="EMBL/GenBank/DDBJ databases">
        <authorList>
            <person name="Gibbons A.C."/>
            <person name="Cheng C."/>
            <person name="Chavez V."/>
            <person name="Cosentino E.J."/>
            <person name="Abuwarda M.A."/>
            <person name="Alvarez A."/>
            <person name="Batteikh M."/>
            <person name="Baughman A.P."/>
            <person name="Di B.Daria."/>
            <person name="Dooley N.L."/>
            <person name="Empson B.M."/>
            <person name="Erfanian K."/>
            <person name="Esparza P.D."/>
            <person name="Fleming H.S."/>
            <person name="Ghannam M.S."/>
            <person name="Gonzalez C."/>
            <person name="Huq N.E."/>
            <person name="Jin K."/>
            <person name="Kamarzar M."/>
            <person name="Khaine A.Myat."/>
            <person name="Krug K.R."/>
            <person name="Lee A."/>
            <person name="Liao S."/>
            <person name="Light I."/>
            <person name="Ma Y."/>
            <person name="Magaling J.Tricia."/>
            <person name="McLinden K.C."/>
            <person name="Melkote A."/>
            <person name="Montoya S.Cinthy."/>
            <person name="Niazmandi K."/>
            <person name="Ostroske E.C."/>
            <person name="Paek B.H."/>
            <person name="Rajiv S."/>
            <person name="Santos C.E."/>
            <person name="Semaan S.A."/>
            <person name="Senthilvelan J."/>
            <person name="Sheppy T.E."/>
            <person name="Stephenson J.C."/>
            <person name="Tenney M.E."/>
            <person name="Teoh B.Wiyang."/>
            <person name="Thorp J.P."/>
            <person name="Turon F.Guille."/>
            <person name="Uvarov E.V."/>
            <person name="Verpukhovskiy P."/>
            <person name="Wang J.Yiyang."/>
            <person name="Whang A.Y."/>
            <person name="Wright N.E."/>
            <person name="Wu M."/>
            <person name="Zhuang C."/>
            <person name="Chai A.E."/>
            <person name="Zorawik M."/>
            <person name="Kasemsunt F."/>
            <person name="Garza D.R."/>
            <person name="Ngo R.T."/>
            <person name="Reddi K."/>
            <person name="Freise A.C."/>
            <person name="Garcia-Vedrenne A.E."/>
            <person name="Garlena R.A."/>
            <person name="Russell D.A."/>
            <person name="Jacobs-Sera D."/>
            <person name="Hatfull G.F."/>
        </authorList>
    </citation>
    <scope>NUCLEOTIDE SEQUENCE [LARGE SCALE GENOMIC DNA]</scope>
</reference>
<dbReference type="Proteomes" id="UP001354061">
    <property type="component" value="Segment"/>
</dbReference>
<evidence type="ECO:0000313" key="1">
    <source>
        <dbReference type="EMBL" id="WVX87918.1"/>
    </source>
</evidence>
<name>A0ABZ2CPS8_9CAUD</name>
<keyword evidence="2" id="KW-1185">Reference proteome</keyword>
<protein>
    <recommendedName>
        <fullName evidence="3">HNH endonuclease</fullName>
    </recommendedName>
</protein>
<accession>A0ABZ2CPS8</accession>
<organism evidence="1 2">
    <name type="scientific">Arthrobacter phage Berrie</name>
    <dbReference type="NCBI Taxonomy" id="2926087"/>
    <lineage>
        <taxon>Viruses</taxon>
        <taxon>Duplodnaviria</taxon>
        <taxon>Heunggongvirae</taxon>
        <taxon>Uroviricota</taxon>
        <taxon>Caudoviricetes</taxon>
        <taxon>Casidaviridae</taxon>
        <taxon>Yangvirus</taxon>
        <taxon>Yangvirus berrie</taxon>
    </lineage>
</organism>
<dbReference type="EMBL" id="PP208921">
    <property type="protein sequence ID" value="WVX87918.1"/>
    <property type="molecule type" value="Genomic_DNA"/>
</dbReference>